<accession>A0ABR3W249</accession>
<protein>
    <recommendedName>
        <fullName evidence="11">Major facilitator superfamily (MFS) profile domain-containing protein</fullName>
    </recommendedName>
</protein>
<feature type="transmembrane region" description="Helical" evidence="10">
    <location>
        <begin position="434"/>
        <end position="455"/>
    </location>
</feature>
<sequence length="987" mass="108958">MARRYLGGSGERLTVWISIAASTVLVFYGYDQGVFGNVLVSEDFLRTMGYPSVAAQGTMTSVYNLGCFAGALSTLYTGDKLGRPRVLMLGSSVIALAAIIQASSYSAGQMYAGRVVAGLGTGMNTATAGVWQSETSKMRSRGKLIIIQMANCITGFAISNWLTLGFSFAPGSVSWRFPLAFQMFFSGLVLLMCPFLPDSPRLLIRKGRYDEAMEVLAALEGHGATPGSASVRTQFSIIKDVLDREHAVEYTWMQLITGRGPPGALRRMILGAWMQAMNQISGINVTSYYMTYVFIHAIGFSELTARILAAAGSMDYLFFSFMAYFVIERYGRRRVMMVSAAACSTCWTIIAIATGLTETGRGDSYRLGIVAVSFFFIFFASFAMGVLGVPWLYPTEINALAFRAKGSSLAMATNWIMNYMVAQVTPPGIENLGYRFWVIWAVICASFIPTTFFFYPETANRSLEDIDRFFEENHNVFVFRDKLATQLHRPKIYEDADMEIAAKNEKSDGSAGHVEKTENAAGAELPVTTASFRSPKTWLIAVVVIWSWVVIFYEYPNLIPWDGAARIHTLLKPSSEPTGHGLSQEVFSIQPLGGEAIKSVCGRTAWNDSLVFTCNESYGGIGNIRNSILHCIRYAIQAGASLVLPRIVLRSPTDIGNLETGQTVDFSYMFDTPHFLDSMRLDCPQMMIHQTVGDAWGAADEAERLTVGVKPESLVEGGVPRTGIPDPSAWRGQFYSWLDAQVATAGKGTPSLIMVNLQRSYMTYPIYSDGEAFALTFGSVLQFRNDTRVLASKVLSSLAERFSLNVDLSKDDILPNSFFGVHLRTEADSKKAWESAGDYWFYSHYENQVKVYLEQAPRSSPAAIYVASGDPAEAARFAADAEKVPPPHRYPAVSKADLLSGPDLEELRALTFDQQALVDYLVLLRGSDFAGVAHSSFAWNIALKRHQYSKKDGEFLDAPEMLDDDLSKIYGTVKDFEDYPKVLWPRS</sequence>
<evidence type="ECO:0000256" key="1">
    <source>
        <dbReference type="ARBA" id="ARBA00004141"/>
    </source>
</evidence>
<feature type="transmembrane region" description="Helical" evidence="10">
    <location>
        <begin position="111"/>
        <end position="132"/>
    </location>
</feature>
<dbReference type="PANTHER" id="PTHR48022:SF26">
    <property type="entry name" value="MAJOR FACILITATOR SUPERFAMILY (MFS) PROFILE DOMAIN-CONTAINING PROTEIN-RELATED"/>
    <property type="match status" value="1"/>
</dbReference>
<dbReference type="Proteomes" id="UP001583177">
    <property type="component" value="Unassembled WGS sequence"/>
</dbReference>
<dbReference type="PANTHER" id="PTHR48022">
    <property type="entry name" value="PLASTIDIC GLUCOSE TRANSPORTER 4"/>
    <property type="match status" value="1"/>
</dbReference>
<evidence type="ECO:0000256" key="10">
    <source>
        <dbReference type="SAM" id="Phobius"/>
    </source>
</evidence>
<feature type="transmembrane region" description="Helical" evidence="10">
    <location>
        <begin position="86"/>
        <end position="105"/>
    </location>
</feature>
<dbReference type="InterPro" id="IPR003663">
    <property type="entry name" value="Sugar/inositol_transpt"/>
</dbReference>
<comment type="caution">
    <text evidence="12">The sequence shown here is derived from an EMBL/GenBank/DDBJ whole genome shotgun (WGS) entry which is preliminary data.</text>
</comment>
<feature type="transmembrane region" description="Helical" evidence="10">
    <location>
        <begin position="368"/>
        <end position="393"/>
    </location>
</feature>
<dbReference type="Pfam" id="PF10250">
    <property type="entry name" value="O-FucT"/>
    <property type="match status" value="1"/>
</dbReference>
<evidence type="ECO:0000256" key="9">
    <source>
        <dbReference type="ARBA" id="ARBA00023277"/>
    </source>
</evidence>
<dbReference type="Pfam" id="PF00083">
    <property type="entry name" value="Sugar_tr"/>
    <property type="match status" value="1"/>
</dbReference>
<evidence type="ECO:0000256" key="8">
    <source>
        <dbReference type="ARBA" id="ARBA00023253"/>
    </source>
</evidence>
<keyword evidence="13" id="KW-1185">Reference proteome</keyword>
<evidence type="ECO:0000256" key="3">
    <source>
        <dbReference type="ARBA" id="ARBA00022448"/>
    </source>
</evidence>
<keyword evidence="5 10" id="KW-0812">Transmembrane</keyword>
<evidence type="ECO:0000313" key="13">
    <source>
        <dbReference type="Proteomes" id="UP001583177"/>
    </source>
</evidence>
<dbReference type="Gene3D" id="3.40.50.11350">
    <property type="match status" value="1"/>
</dbReference>
<dbReference type="SUPFAM" id="SSF103473">
    <property type="entry name" value="MFS general substrate transporter"/>
    <property type="match status" value="1"/>
</dbReference>
<feature type="transmembrane region" description="Helical" evidence="10">
    <location>
        <begin position="538"/>
        <end position="555"/>
    </location>
</feature>
<feature type="transmembrane region" description="Helical" evidence="10">
    <location>
        <begin position="175"/>
        <end position="196"/>
    </location>
</feature>
<dbReference type="NCBIfam" id="TIGR00879">
    <property type="entry name" value="SP"/>
    <property type="match status" value="1"/>
</dbReference>
<reference evidence="12 13" key="1">
    <citation type="journal article" date="2024" name="IMA Fungus">
        <title>IMA Genome - F19 : A genome assembly and annotation guide to empower mycologists, including annotated draft genome sequences of Ceratocystis pirilliformis, Diaporthe australafricana, Fusarium ophioides, Paecilomyces lecythidis, and Sporothrix stenoceras.</title>
        <authorList>
            <person name="Aylward J."/>
            <person name="Wilson A.M."/>
            <person name="Visagie C.M."/>
            <person name="Spraker J."/>
            <person name="Barnes I."/>
            <person name="Buitendag C."/>
            <person name="Ceriani C."/>
            <person name="Del Mar Angel L."/>
            <person name="du Plessis D."/>
            <person name="Fuchs T."/>
            <person name="Gasser K."/>
            <person name="Kramer D."/>
            <person name="Li W."/>
            <person name="Munsamy K."/>
            <person name="Piso A."/>
            <person name="Price J.L."/>
            <person name="Sonnekus B."/>
            <person name="Thomas C."/>
            <person name="van der Nest A."/>
            <person name="van Dijk A."/>
            <person name="van Heerden A."/>
            <person name="van Vuuren N."/>
            <person name="Yilmaz N."/>
            <person name="Duong T.A."/>
            <person name="van der Merwe N.A."/>
            <person name="Wingfield M.J."/>
            <person name="Wingfield B.D."/>
        </authorList>
    </citation>
    <scope>NUCLEOTIDE SEQUENCE [LARGE SCALE GENOMIC DNA]</scope>
    <source>
        <strain evidence="12 13">CMW 18300</strain>
    </source>
</reference>
<dbReference type="InterPro" id="IPR020846">
    <property type="entry name" value="MFS_dom"/>
</dbReference>
<feature type="transmembrane region" description="Helical" evidence="10">
    <location>
        <begin position="400"/>
        <end position="422"/>
    </location>
</feature>
<evidence type="ECO:0000256" key="5">
    <source>
        <dbReference type="ARBA" id="ARBA00022692"/>
    </source>
</evidence>
<feature type="domain" description="Major facilitator superfamily (MFS) profile" evidence="11">
    <location>
        <begin position="17"/>
        <end position="459"/>
    </location>
</feature>
<evidence type="ECO:0000256" key="6">
    <source>
        <dbReference type="ARBA" id="ARBA00022989"/>
    </source>
</evidence>
<evidence type="ECO:0000256" key="4">
    <source>
        <dbReference type="ARBA" id="ARBA00022679"/>
    </source>
</evidence>
<keyword evidence="7 10" id="KW-0472">Membrane</keyword>
<evidence type="ECO:0000259" key="11">
    <source>
        <dbReference type="PROSITE" id="PS50850"/>
    </source>
</evidence>
<proteinExistence type="inferred from homology"/>
<dbReference type="InterPro" id="IPR036259">
    <property type="entry name" value="MFS_trans_sf"/>
</dbReference>
<gene>
    <name evidence="12" type="ORF">Daus18300_012650</name>
</gene>
<feature type="transmembrane region" description="Helical" evidence="10">
    <location>
        <begin position="12"/>
        <end position="30"/>
    </location>
</feature>
<dbReference type="CDD" id="cd11296">
    <property type="entry name" value="O-FucT_like"/>
    <property type="match status" value="1"/>
</dbReference>
<dbReference type="InterPro" id="IPR019378">
    <property type="entry name" value="GDP-Fuc_O-FucTrfase"/>
</dbReference>
<dbReference type="Gene3D" id="1.20.1250.20">
    <property type="entry name" value="MFS general substrate transporter like domains"/>
    <property type="match status" value="1"/>
</dbReference>
<comment type="similarity">
    <text evidence="2">Belongs to the major facilitator superfamily. Sugar transporter (TC 2.A.1.1) family.</text>
</comment>
<feature type="transmembrane region" description="Helical" evidence="10">
    <location>
        <begin position="144"/>
        <end position="169"/>
    </location>
</feature>
<feature type="transmembrane region" description="Helical" evidence="10">
    <location>
        <begin position="50"/>
        <end position="74"/>
    </location>
</feature>
<keyword evidence="9" id="KW-0119">Carbohydrate metabolism</keyword>
<dbReference type="InterPro" id="IPR050360">
    <property type="entry name" value="MFS_Sugar_Transporters"/>
</dbReference>
<keyword evidence="6 10" id="KW-1133">Transmembrane helix</keyword>
<comment type="subcellular location">
    <subcellularLocation>
        <location evidence="1">Membrane</location>
        <topology evidence="1">Multi-pass membrane protein</topology>
    </subcellularLocation>
</comment>
<keyword evidence="3" id="KW-0813">Transport</keyword>
<evidence type="ECO:0000256" key="2">
    <source>
        <dbReference type="ARBA" id="ARBA00010992"/>
    </source>
</evidence>
<organism evidence="12 13">
    <name type="scientific">Diaporthe australafricana</name>
    <dbReference type="NCBI Taxonomy" id="127596"/>
    <lineage>
        <taxon>Eukaryota</taxon>
        <taxon>Fungi</taxon>
        <taxon>Dikarya</taxon>
        <taxon>Ascomycota</taxon>
        <taxon>Pezizomycotina</taxon>
        <taxon>Sordariomycetes</taxon>
        <taxon>Sordariomycetidae</taxon>
        <taxon>Diaporthales</taxon>
        <taxon>Diaporthaceae</taxon>
        <taxon>Diaporthe</taxon>
    </lineage>
</organism>
<dbReference type="PRINTS" id="PR00171">
    <property type="entry name" value="SUGRTRNSPORT"/>
</dbReference>
<dbReference type="EMBL" id="JAWRVE010000176">
    <property type="protein sequence ID" value="KAL1851103.1"/>
    <property type="molecule type" value="Genomic_DNA"/>
</dbReference>
<feature type="transmembrane region" description="Helical" evidence="10">
    <location>
        <begin position="307"/>
        <end position="327"/>
    </location>
</feature>
<name>A0ABR3W249_9PEZI</name>
<keyword evidence="4" id="KW-0808">Transferase</keyword>
<feature type="transmembrane region" description="Helical" evidence="10">
    <location>
        <begin position="334"/>
        <end position="356"/>
    </location>
</feature>
<feature type="transmembrane region" description="Helical" evidence="10">
    <location>
        <begin position="276"/>
        <end position="295"/>
    </location>
</feature>
<dbReference type="PROSITE" id="PS50850">
    <property type="entry name" value="MFS"/>
    <property type="match status" value="1"/>
</dbReference>
<dbReference type="InterPro" id="IPR005828">
    <property type="entry name" value="MFS_sugar_transport-like"/>
</dbReference>
<evidence type="ECO:0000313" key="12">
    <source>
        <dbReference type="EMBL" id="KAL1851103.1"/>
    </source>
</evidence>
<evidence type="ECO:0000256" key="7">
    <source>
        <dbReference type="ARBA" id="ARBA00023136"/>
    </source>
</evidence>
<keyword evidence="8" id="KW-0294">Fucose metabolism</keyword>